<evidence type="ECO:0000259" key="8">
    <source>
        <dbReference type="Pfam" id="PF08240"/>
    </source>
</evidence>
<dbReference type="PANTHER" id="PTHR43161:SF23">
    <property type="entry name" value="(R,R)-BUTANEDIOL DEHYDROGENASE-RELATED"/>
    <property type="match status" value="1"/>
</dbReference>
<dbReference type="PANTHER" id="PTHR43161">
    <property type="entry name" value="SORBITOL DEHYDROGENASE"/>
    <property type="match status" value="1"/>
</dbReference>
<evidence type="ECO:0000256" key="1">
    <source>
        <dbReference type="ARBA" id="ARBA00001947"/>
    </source>
</evidence>
<evidence type="ECO:0000256" key="3">
    <source>
        <dbReference type="ARBA" id="ARBA00022723"/>
    </source>
</evidence>
<dbReference type="GO" id="GO:0005737">
    <property type="term" value="C:cytoplasm"/>
    <property type="evidence" value="ECO:0007669"/>
    <property type="project" value="TreeGrafter"/>
</dbReference>
<evidence type="ECO:0000259" key="7">
    <source>
        <dbReference type="Pfam" id="PF00107"/>
    </source>
</evidence>
<accession>K0KWE0</accession>
<dbReference type="Gene3D" id="3.90.180.10">
    <property type="entry name" value="Medium-chain alcohol dehydrogenases, catalytic domain"/>
    <property type="match status" value="1"/>
</dbReference>
<dbReference type="InterPro" id="IPR011032">
    <property type="entry name" value="GroES-like_sf"/>
</dbReference>
<name>K0KWE0_WICCF</name>
<dbReference type="CDD" id="cd08233">
    <property type="entry name" value="butanediol_DH_like"/>
    <property type="match status" value="1"/>
</dbReference>
<feature type="domain" description="Alcohol dehydrogenase-like N-terminal" evidence="8">
    <location>
        <begin position="89"/>
        <end position="226"/>
    </location>
</feature>
<dbReference type="InterPro" id="IPR013149">
    <property type="entry name" value="ADH-like_C"/>
</dbReference>
<dbReference type="InterPro" id="IPR013154">
    <property type="entry name" value="ADH-like_N"/>
</dbReference>
<sequence length="444" mass="49092">MLSRNFIRQSTRTFISFSRRSIIPSTTKLSSRCAYQQASKFSTTSSLLHQASQAEQSSQQAQDTMRALVYHGAKDIRYNHDFELPKITKPNDVIIRIAYCGTDLHEYEEPKFFKNAASEGGDKISGKKLPLVPGHEMSGVVHQVGEGVENLKPGDHVVVEATGHCSDRQNYFTEPENHRRHDETCINCELGFTNTCSDLNFVGLGIDNGGLAEYTKYSEEHIFKIDKKIPLDVAALIEPLSVVWHAVELSGFVPGEDAVVLGAGPIGLATILVLKAFGASRIVCSEPATIRREQAEYFGAVPFNPAEHDNDTEILRSMGLKGEGFGKSFDCSGIPKTYETSIHSLRAHGVACNVAIWPHRSVAHYVMDLTLEEKSSVGSLGYTQKDFKGVINAIQNDHIPVEKLKQFITGRVGLKSGVVNGFHELIEHKDKHIKILISPDLFEQ</sequence>
<comment type="similarity">
    <text evidence="2 6">Belongs to the zinc-containing alcohol dehydrogenase family.</text>
</comment>
<dbReference type="HOGENOM" id="CLU_026673_11_0_1"/>
<dbReference type="InterPro" id="IPR036291">
    <property type="entry name" value="NAD(P)-bd_dom_sf"/>
</dbReference>
<evidence type="ECO:0000313" key="9">
    <source>
        <dbReference type="EMBL" id="CCH46277.1"/>
    </source>
</evidence>
<evidence type="ECO:0000256" key="5">
    <source>
        <dbReference type="ARBA" id="ARBA00023002"/>
    </source>
</evidence>
<dbReference type="Pfam" id="PF08240">
    <property type="entry name" value="ADH_N"/>
    <property type="match status" value="1"/>
</dbReference>
<keyword evidence="5" id="KW-0560">Oxidoreductase</keyword>
<dbReference type="SUPFAM" id="SSF50129">
    <property type="entry name" value="GroES-like"/>
    <property type="match status" value="1"/>
</dbReference>
<evidence type="ECO:0000256" key="6">
    <source>
        <dbReference type="RuleBase" id="RU361277"/>
    </source>
</evidence>
<dbReference type="GO" id="GO:0000721">
    <property type="term" value="F:(R,R)-butanediol dehydrogenase activity"/>
    <property type="evidence" value="ECO:0007669"/>
    <property type="project" value="TreeGrafter"/>
</dbReference>
<dbReference type="FunCoup" id="K0KWE0">
    <property type="interactions" value="170"/>
</dbReference>
<dbReference type="EMBL" id="CAIF01000236">
    <property type="protein sequence ID" value="CCH46277.1"/>
    <property type="molecule type" value="Genomic_DNA"/>
</dbReference>
<dbReference type="Gene3D" id="3.40.50.720">
    <property type="entry name" value="NAD(P)-binding Rossmann-like Domain"/>
    <property type="match status" value="1"/>
</dbReference>
<reference evidence="9 10" key="1">
    <citation type="journal article" date="2012" name="Eukaryot. Cell">
        <title>Draft genome sequence of Wickerhamomyces ciferrii NRRL Y-1031 F-60-10.</title>
        <authorList>
            <person name="Schneider J."/>
            <person name="Andrea H."/>
            <person name="Blom J."/>
            <person name="Jaenicke S."/>
            <person name="Ruckert C."/>
            <person name="Schorsch C."/>
            <person name="Szczepanowski R."/>
            <person name="Farwick M."/>
            <person name="Goesmann A."/>
            <person name="Puhler A."/>
            <person name="Schaffer S."/>
            <person name="Tauch A."/>
            <person name="Kohler T."/>
            <person name="Brinkrolf K."/>
        </authorList>
    </citation>
    <scope>NUCLEOTIDE SEQUENCE [LARGE SCALE GENOMIC DNA]</scope>
    <source>
        <strain evidence="10">ATCC 14091 / BCRC 22168 / CBS 111 / JCM 3599 / NBRC 0793 / NRRL Y-1031 F-60-10</strain>
    </source>
</reference>
<gene>
    <name evidence="9" type="ORF">BN7_5869</name>
</gene>
<dbReference type="Proteomes" id="UP000009328">
    <property type="component" value="Unassembled WGS sequence"/>
</dbReference>
<dbReference type="GO" id="GO:0008270">
    <property type="term" value="F:zinc ion binding"/>
    <property type="evidence" value="ECO:0007669"/>
    <property type="project" value="InterPro"/>
</dbReference>
<comment type="cofactor">
    <cofactor evidence="1 6">
        <name>Zn(2+)</name>
        <dbReference type="ChEBI" id="CHEBI:29105"/>
    </cofactor>
</comment>
<dbReference type="InterPro" id="IPR002328">
    <property type="entry name" value="ADH_Zn_CS"/>
</dbReference>
<dbReference type="Pfam" id="PF00107">
    <property type="entry name" value="ADH_zinc_N"/>
    <property type="match status" value="1"/>
</dbReference>
<proteinExistence type="inferred from homology"/>
<keyword evidence="3 6" id="KW-0479">Metal-binding</keyword>
<dbReference type="SUPFAM" id="SSF51735">
    <property type="entry name" value="NAD(P)-binding Rossmann-fold domains"/>
    <property type="match status" value="1"/>
</dbReference>
<feature type="domain" description="Alcohol dehydrogenase-like C-terminal" evidence="7">
    <location>
        <begin position="265"/>
        <end position="395"/>
    </location>
</feature>
<dbReference type="AlphaFoldDB" id="K0KWE0"/>
<dbReference type="eggNOG" id="KOG0024">
    <property type="taxonomic scope" value="Eukaryota"/>
</dbReference>
<keyword evidence="4 6" id="KW-0862">Zinc</keyword>
<protein>
    <submittedName>
        <fullName evidence="9">Uncharacterized protein</fullName>
    </submittedName>
</protein>
<evidence type="ECO:0000256" key="4">
    <source>
        <dbReference type="ARBA" id="ARBA00022833"/>
    </source>
</evidence>
<dbReference type="InParanoid" id="K0KWE0"/>
<keyword evidence="10" id="KW-1185">Reference proteome</keyword>
<organism evidence="9 10">
    <name type="scientific">Wickerhamomyces ciferrii (strain ATCC 14091 / BCRC 22168 / CBS 111 / JCM 3599 / NBRC 0793 / NRRL Y-1031 F-60-10)</name>
    <name type="common">Yeast</name>
    <name type="synonym">Pichia ciferrii</name>
    <dbReference type="NCBI Taxonomy" id="1206466"/>
    <lineage>
        <taxon>Eukaryota</taxon>
        <taxon>Fungi</taxon>
        <taxon>Dikarya</taxon>
        <taxon>Ascomycota</taxon>
        <taxon>Saccharomycotina</taxon>
        <taxon>Saccharomycetes</taxon>
        <taxon>Phaffomycetales</taxon>
        <taxon>Wickerhamomycetaceae</taxon>
        <taxon>Wickerhamomyces</taxon>
    </lineage>
</organism>
<dbReference type="PROSITE" id="PS00059">
    <property type="entry name" value="ADH_ZINC"/>
    <property type="match status" value="1"/>
</dbReference>
<dbReference type="GO" id="GO:0034079">
    <property type="term" value="P:butanediol biosynthetic process"/>
    <property type="evidence" value="ECO:0007669"/>
    <property type="project" value="TreeGrafter"/>
</dbReference>
<evidence type="ECO:0000256" key="2">
    <source>
        <dbReference type="ARBA" id="ARBA00008072"/>
    </source>
</evidence>
<comment type="caution">
    <text evidence="9">The sequence shown here is derived from an EMBL/GenBank/DDBJ whole genome shotgun (WGS) entry which is preliminary data.</text>
</comment>
<dbReference type="STRING" id="1206466.K0KWE0"/>
<evidence type="ECO:0000313" key="10">
    <source>
        <dbReference type="Proteomes" id="UP000009328"/>
    </source>
</evidence>